<evidence type="ECO:0000256" key="2">
    <source>
        <dbReference type="PROSITE-ProRule" id="PRU00703"/>
    </source>
</evidence>
<reference evidence="4 5" key="1">
    <citation type="submission" date="2019-04" db="EMBL/GenBank/DDBJ databases">
        <title>Cohnella sp. nov., isolated from soil.</title>
        <authorList>
            <person name="Kim W."/>
        </authorList>
    </citation>
    <scope>NUCLEOTIDE SEQUENCE [LARGE SCALE GENOMIC DNA]</scope>
    <source>
        <strain evidence="4 5">CAU 1483</strain>
    </source>
</reference>
<keyword evidence="5" id="KW-1185">Reference proteome</keyword>
<evidence type="ECO:0000259" key="3">
    <source>
        <dbReference type="PROSITE" id="PS51371"/>
    </source>
</evidence>
<organism evidence="4 5">
    <name type="scientific">Cohnella pontilimi</name>
    <dbReference type="NCBI Taxonomy" id="2564100"/>
    <lineage>
        <taxon>Bacteria</taxon>
        <taxon>Bacillati</taxon>
        <taxon>Bacillota</taxon>
        <taxon>Bacilli</taxon>
        <taxon>Bacillales</taxon>
        <taxon>Paenibacillaceae</taxon>
        <taxon>Cohnella</taxon>
    </lineage>
</organism>
<dbReference type="PANTHER" id="PTHR43080:SF2">
    <property type="entry name" value="CBS DOMAIN-CONTAINING PROTEIN"/>
    <property type="match status" value="1"/>
</dbReference>
<dbReference type="OrthoDB" id="9802114at2"/>
<dbReference type="CDD" id="cd04622">
    <property type="entry name" value="CBS_pair_HRP1_like"/>
    <property type="match status" value="1"/>
</dbReference>
<evidence type="ECO:0000313" key="5">
    <source>
        <dbReference type="Proteomes" id="UP000309673"/>
    </source>
</evidence>
<dbReference type="PROSITE" id="PS51371">
    <property type="entry name" value="CBS"/>
    <property type="match status" value="2"/>
</dbReference>
<dbReference type="Gene3D" id="3.10.580.10">
    <property type="entry name" value="CBS-domain"/>
    <property type="match status" value="1"/>
</dbReference>
<dbReference type="InterPro" id="IPR000644">
    <property type="entry name" value="CBS_dom"/>
</dbReference>
<name>A0A4U0FIK2_9BACL</name>
<dbReference type="InterPro" id="IPR046342">
    <property type="entry name" value="CBS_dom_sf"/>
</dbReference>
<feature type="domain" description="CBS" evidence="3">
    <location>
        <begin position="8"/>
        <end position="64"/>
    </location>
</feature>
<keyword evidence="1 2" id="KW-0129">CBS domain</keyword>
<proteinExistence type="predicted"/>
<dbReference type="RefSeq" id="WP_136776636.1">
    <property type="nucleotide sequence ID" value="NZ_SUPK01000002.1"/>
</dbReference>
<feature type="domain" description="CBS" evidence="3">
    <location>
        <begin position="72"/>
        <end position="131"/>
    </location>
</feature>
<dbReference type="InterPro" id="IPR051257">
    <property type="entry name" value="Diverse_CBS-Domain"/>
</dbReference>
<dbReference type="AlphaFoldDB" id="A0A4U0FIK2"/>
<gene>
    <name evidence="4" type="ORF">E5161_05085</name>
</gene>
<sequence length="145" mass="15648">MRNIAETMTKECITISPMDSLADAAVLMREHDTGFLPVVEGNKLVGVVTDRDMVTRGLAKQLQGSASVKEVMSDDLTTVKPNASVDEAVSLMASRQIRRLPVVENGELKGIIALGDLAVQQVFVSEAGDALSGISEHEHRESTYH</sequence>
<comment type="caution">
    <text evidence="4">The sequence shown here is derived from an EMBL/GenBank/DDBJ whole genome shotgun (WGS) entry which is preliminary data.</text>
</comment>
<dbReference type="Pfam" id="PF00571">
    <property type="entry name" value="CBS"/>
    <property type="match status" value="2"/>
</dbReference>
<protein>
    <submittedName>
        <fullName evidence="4">CBS domain-containing protein</fullName>
    </submittedName>
</protein>
<dbReference type="SUPFAM" id="SSF54631">
    <property type="entry name" value="CBS-domain pair"/>
    <property type="match status" value="1"/>
</dbReference>
<dbReference type="SMART" id="SM00116">
    <property type="entry name" value="CBS"/>
    <property type="match status" value="2"/>
</dbReference>
<dbReference type="Proteomes" id="UP000309673">
    <property type="component" value="Unassembled WGS sequence"/>
</dbReference>
<evidence type="ECO:0000313" key="4">
    <source>
        <dbReference type="EMBL" id="TJY43272.1"/>
    </source>
</evidence>
<dbReference type="PANTHER" id="PTHR43080">
    <property type="entry name" value="CBS DOMAIN-CONTAINING PROTEIN CBSX3, MITOCHONDRIAL"/>
    <property type="match status" value="1"/>
</dbReference>
<accession>A0A4U0FIK2</accession>
<evidence type="ECO:0000256" key="1">
    <source>
        <dbReference type="ARBA" id="ARBA00023122"/>
    </source>
</evidence>
<dbReference type="EMBL" id="SUPK01000002">
    <property type="protein sequence ID" value="TJY43272.1"/>
    <property type="molecule type" value="Genomic_DNA"/>
</dbReference>